<dbReference type="SMART" id="SM00517">
    <property type="entry name" value="PolyA"/>
    <property type="match status" value="1"/>
</dbReference>
<feature type="domain" description="RRM" evidence="5">
    <location>
        <begin position="94"/>
        <end position="157"/>
    </location>
</feature>
<protein>
    <recommendedName>
        <fullName evidence="9">RRM domain-containing protein</fullName>
    </recommendedName>
</protein>
<evidence type="ECO:0000259" key="6">
    <source>
        <dbReference type="PROSITE" id="PS51309"/>
    </source>
</evidence>
<dbReference type="Gene3D" id="3.30.70.330">
    <property type="match status" value="2"/>
</dbReference>
<dbReference type="PROSITE" id="PS51309">
    <property type="entry name" value="PABC"/>
    <property type="match status" value="1"/>
</dbReference>
<dbReference type="PROSITE" id="PS50102">
    <property type="entry name" value="RRM"/>
    <property type="match status" value="2"/>
</dbReference>
<evidence type="ECO:0000256" key="4">
    <source>
        <dbReference type="PROSITE-ProRule" id="PRU00176"/>
    </source>
</evidence>
<dbReference type="InterPro" id="IPR002004">
    <property type="entry name" value="PABP_HYD_C"/>
</dbReference>
<evidence type="ECO:0000259" key="5">
    <source>
        <dbReference type="PROSITE" id="PS50102"/>
    </source>
</evidence>
<dbReference type="InterPro" id="IPR000504">
    <property type="entry name" value="RRM_dom"/>
</dbReference>
<dbReference type="PANTHER" id="PTHR24012">
    <property type="entry name" value="RNA BINDING PROTEIN"/>
    <property type="match status" value="1"/>
</dbReference>
<dbReference type="Proteomes" id="UP001239994">
    <property type="component" value="Unassembled WGS sequence"/>
</dbReference>
<evidence type="ECO:0000313" key="7">
    <source>
        <dbReference type="EMBL" id="KAK1800031.1"/>
    </source>
</evidence>
<evidence type="ECO:0000256" key="1">
    <source>
        <dbReference type="ARBA" id="ARBA00008557"/>
    </source>
</evidence>
<proteinExistence type="inferred from homology"/>
<comment type="similarity">
    <text evidence="1">Belongs to the polyadenylate-binding protein type-1 family.</text>
</comment>
<evidence type="ECO:0008006" key="9">
    <source>
        <dbReference type="Google" id="ProtNLM"/>
    </source>
</evidence>
<dbReference type="Pfam" id="PF00076">
    <property type="entry name" value="RRM_1"/>
    <property type="match status" value="2"/>
</dbReference>
<dbReference type="Pfam" id="PF00658">
    <property type="entry name" value="MLLE"/>
    <property type="match status" value="1"/>
</dbReference>
<keyword evidence="8" id="KW-1185">Reference proteome</keyword>
<name>A0AAD8ZIY9_9TELE</name>
<gene>
    <name evidence="7" type="ORF">P4O66_006538</name>
</gene>
<dbReference type="SMART" id="SM00360">
    <property type="entry name" value="RRM"/>
    <property type="match status" value="2"/>
</dbReference>
<organism evidence="7 8">
    <name type="scientific">Electrophorus voltai</name>
    <dbReference type="NCBI Taxonomy" id="2609070"/>
    <lineage>
        <taxon>Eukaryota</taxon>
        <taxon>Metazoa</taxon>
        <taxon>Chordata</taxon>
        <taxon>Craniata</taxon>
        <taxon>Vertebrata</taxon>
        <taxon>Euteleostomi</taxon>
        <taxon>Actinopterygii</taxon>
        <taxon>Neopterygii</taxon>
        <taxon>Teleostei</taxon>
        <taxon>Ostariophysi</taxon>
        <taxon>Gymnotiformes</taxon>
        <taxon>Gymnotoidei</taxon>
        <taxon>Gymnotidae</taxon>
        <taxon>Electrophorus</taxon>
    </lineage>
</organism>
<dbReference type="SUPFAM" id="SSF54928">
    <property type="entry name" value="RNA-binding domain, RBD"/>
    <property type="match status" value="1"/>
</dbReference>
<evidence type="ECO:0000256" key="2">
    <source>
        <dbReference type="ARBA" id="ARBA00022737"/>
    </source>
</evidence>
<dbReference type="InterPro" id="IPR012677">
    <property type="entry name" value="Nucleotide-bd_a/b_plait_sf"/>
</dbReference>
<dbReference type="InterPro" id="IPR036053">
    <property type="entry name" value="PABP-dom"/>
</dbReference>
<reference evidence="7" key="1">
    <citation type="submission" date="2023-03" db="EMBL/GenBank/DDBJ databases">
        <title>Electrophorus voltai genome.</title>
        <authorList>
            <person name="Bian C."/>
        </authorList>
    </citation>
    <scope>NUCLEOTIDE SEQUENCE</scope>
    <source>
        <strain evidence="7">CB-2022</strain>
        <tissue evidence="7">Muscle</tissue>
    </source>
</reference>
<dbReference type="InterPro" id="IPR035979">
    <property type="entry name" value="RBD_domain_sf"/>
</dbReference>
<keyword evidence="2" id="KW-0677">Repeat</keyword>
<evidence type="ECO:0000313" key="8">
    <source>
        <dbReference type="Proteomes" id="UP001239994"/>
    </source>
</evidence>
<sequence length="311" mass="35312">MLLNDRKVFIGRFKSRKERKAEMGPRAKEFTSVYIKNFDEDMDDNKLNEIFSKFGSMLSIRIITDKSGKSKGFGFVSFERHEDAQREEMDRKGANLYVKLLDDVLDNEHLRREFEDDHSKGFGFVCFSSPEEATEAVKEMNGCIVGTKPLYVALAQRKEERQAHLTHQYMQRMASVSAVPNAVLNPYQPPRSPATSWKLFHRLRTGLPTTRAANQHSSIPPPWATQNVHPQHSQNMLSAIRSTAPKSLGQEPLSASMLAAEPPQEQKQMLGDRLFPKIQNMHPTLAGKITGMFLEIDNSELLHTLESPESL</sequence>
<dbReference type="EMBL" id="JAROKS010000011">
    <property type="protein sequence ID" value="KAK1800031.1"/>
    <property type="molecule type" value="Genomic_DNA"/>
</dbReference>
<dbReference type="GO" id="GO:0003723">
    <property type="term" value="F:RNA binding"/>
    <property type="evidence" value="ECO:0007669"/>
    <property type="project" value="UniProtKB-UniRule"/>
</dbReference>
<evidence type="ECO:0000256" key="3">
    <source>
        <dbReference type="ARBA" id="ARBA00022884"/>
    </source>
</evidence>
<accession>A0AAD8ZIY9</accession>
<dbReference type="AlphaFoldDB" id="A0AAD8ZIY9"/>
<comment type="caution">
    <text evidence="7">The sequence shown here is derived from an EMBL/GenBank/DDBJ whole genome shotgun (WGS) entry which is preliminary data.</text>
</comment>
<dbReference type="SUPFAM" id="SSF63570">
    <property type="entry name" value="PABC (PABP) domain"/>
    <property type="match status" value="1"/>
</dbReference>
<dbReference type="Gene3D" id="1.10.1900.10">
    <property type="entry name" value="c-terminal domain of poly(a) binding protein"/>
    <property type="match status" value="1"/>
</dbReference>
<keyword evidence="3 4" id="KW-0694">RNA-binding</keyword>
<feature type="domain" description="RRM" evidence="5">
    <location>
        <begin position="31"/>
        <end position="103"/>
    </location>
</feature>
<feature type="domain" description="PABC" evidence="6">
    <location>
        <begin position="250"/>
        <end position="311"/>
    </location>
</feature>